<dbReference type="HAMAP" id="MF_01244">
    <property type="entry name" value="Arch_DHQ_synthase"/>
    <property type="match status" value="1"/>
</dbReference>
<feature type="domain" description="3-dehydroquinate synthase N-terminal" evidence="6">
    <location>
        <begin position="1"/>
        <end position="141"/>
    </location>
</feature>
<sequence length="328" mass="34829">MKQFWVDVRPWRKDLATTAIESGADALVVDDAERVRELGRVTTVAREGDLVPGKDVFEVEIVDKATEEEALRLAGRGRVIVRMRDWTVIPLENLVAQSDRIIAAVTTADEAAVALSVLERGAAGILLATDDPAEIRRVAGVIAGSGAEVALVPFEVTRIAPVGMGDRVCVDTCSLLADGEGMLVGNTSSAFLMVHPETLENPYVAPRPFRVNAGAVHAYTLLPDGKTAYLADLAVGDRVLIAEHTGATHEAVVGRVKIERRPLLLVEAKAGDAKVSLVLQNAETIRLVAEDGRAVSVVDLAVGDRVLGSVAEGGRHFGIAVAETILEK</sequence>
<keyword evidence="2 5" id="KW-0560">Oxidoreductase</keyword>
<dbReference type="InterPro" id="IPR030960">
    <property type="entry name" value="DHQS/DOIS_N"/>
</dbReference>
<dbReference type="GO" id="GO:0009073">
    <property type="term" value="P:aromatic amino acid family biosynthetic process"/>
    <property type="evidence" value="ECO:0007669"/>
    <property type="project" value="UniProtKB-UniRule"/>
</dbReference>
<evidence type="ECO:0000259" key="7">
    <source>
        <dbReference type="Pfam" id="PF26558"/>
    </source>
</evidence>
<dbReference type="PANTHER" id="PTHR33563">
    <property type="match status" value="1"/>
</dbReference>
<dbReference type="KEGG" id="mema:MMAB1_2642"/>
<dbReference type="GO" id="GO:0003856">
    <property type="term" value="F:3-dehydroquinate synthase activity"/>
    <property type="evidence" value="ECO:0007669"/>
    <property type="project" value="InterPro"/>
</dbReference>
<dbReference type="Pfam" id="PF26558">
    <property type="entry name" value="DHQS_2nd"/>
    <property type="match status" value="1"/>
</dbReference>
<dbReference type="EC" id="1.4.1.24" evidence="5"/>
<dbReference type="GO" id="GO:0008652">
    <property type="term" value="P:amino acid biosynthetic process"/>
    <property type="evidence" value="ECO:0007669"/>
    <property type="project" value="UniProtKB-KW"/>
</dbReference>
<dbReference type="RefSeq" id="WP_062265021.1">
    <property type="nucleotide sequence ID" value="NZ_LT158599.1"/>
</dbReference>
<protein>
    <recommendedName>
        <fullName evidence="5">3-dehydroquinate synthase</fullName>
        <shortName evidence="5">DHQ synthase</shortName>
        <ecNumber evidence="5">1.4.1.24</ecNumber>
    </recommendedName>
    <alternativeName>
        <fullName evidence="5">3-dehydroquinate synthase II</fullName>
    </alternativeName>
</protein>
<evidence type="ECO:0000256" key="3">
    <source>
        <dbReference type="ARBA" id="ARBA00023027"/>
    </source>
</evidence>
<proteinExistence type="inferred from homology"/>
<dbReference type="Proteomes" id="UP000069850">
    <property type="component" value="Chromosome 1"/>
</dbReference>
<evidence type="ECO:0000259" key="6">
    <source>
        <dbReference type="Pfam" id="PF01959"/>
    </source>
</evidence>
<organism evidence="8 9">
    <name type="scientific">Methanoculleus bourgensis</name>
    <dbReference type="NCBI Taxonomy" id="83986"/>
    <lineage>
        <taxon>Archaea</taxon>
        <taxon>Methanobacteriati</taxon>
        <taxon>Methanobacteriota</taxon>
        <taxon>Stenosarchaea group</taxon>
        <taxon>Methanomicrobia</taxon>
        <taxon>Methanomicrobiales</taxon>
        <taxon>Methanomicrobiaceae</taxon>
        <taxon>Methanoculleus</taxon>
    </lineage>
</organism>
<dbReference type="GO" id="GO:0051287">
    <property type="term" value="F:NAD binding"/>
    <property type="evidence" value="ECO:0007669"/>
    <property type="project" value="UniProtKB-UniRule"/>
</dbReference>
<gene>
    <name evidence="5" type="primary">aroB'</name>
    <name evidence="8" type="ORF">MMAB1_2642</name>
</gene>
<accession>A0A0X3BQV1</accession>
<dbReference type="NCBIfam" id="NF002627">
    <property type="entry name" value="PRK02290.1-5"/>
    <property type="match status" value="1"/>
</dbReference>
<dbReference type="InterPro" id="IPR056179">
    <property type="entry name" value="DHQS_C"/>
</dbReference>
<evidence type="ECO:0000256" key="2">
    <source>
        <dbReference type="ARBA" id="ARBA00023002"/>
    </source>
</evidence>
<dbReference type="PANTHER" id="PTHR33563:SF1">
    <property type="entry name" value="3-DEHYDROQUINATE SYNTHASE"/>
    <property type="match status" value="1"/>
</dbReference>
<dbReference type="GO" id="GO:0102042">
    <property type="term" value="F:dehydroquinate synthase activity"/>
    <property type="evidence" value="ECO:0007669"/>
    <property type="project" value="UniProtKB-EC"/>
</dbReference>
<comment type="similarity">
    <text evidence="5">Belongs to the archaeal-type DHQ synthase family.</text>
</comment>
<evidence type="ECO:0000256" key="4">
    <source>
        <dbReference type="ARBA" id="ARBA00023141"/>
    </source>
</evidence>
<dbReference type="OrthoDB" id="10265at2157"/>
<dbReference type="Pfam" id="PF01959">
    <property type="entry name" value="DHQS"/>
    <property type="match status" value="1"/>
</dbReference>
<dbReference type="EMBL" id="LT158599">
    <property type="protein sequence ID" value="CVK33855.1"/>
    <property type="molecule type" value="Genomic_DNA"/>
</dbReference>
<name>A0A0X3BQV1_9EURY</name>
<dbReference type="PIRSF" id="PIRSF006655">
    <property type="entry name" value="DHQ_synth"/>
    <property type="match status" value="1"/>
</dbReference>
<keyword evidence="3 5" id="KW-0520">NAD</keyword>
<evidence type="ECO:0000256" key="5">
    <source>
        <dbReference type="HAMAP-Rule" id="MF_01244"/>
    </source>
</evidence>
<comment type="catalytic activity">
    <reaction evidence="5">
        <text>2-amino-2,3,7-trideoxy-D-lyxo-hept-6-ulosonate + NAD(+) + H2O = 3-dehydroquinate + NH4(+) + NADH + H(+)</text>
        <dbReference type="Rhea" id="RHEA:25956"/>
        <dbReference type="ChEBI" id="CHEBI:15377"/>
        <dbReference type="ChEBI" id="CHEBI:15378"/>
        <dbReference type="ChEBI" id="CHEBI:28938"/>
        <dbReference type="ChEBI" id="CHEBI:32364"/>
        <dbReference type="ChEBI" id="CHEBI:57540"/>
        <dbReference type="ChEBI" id="CHEBI:57945"/>
        <dbReference type="ChEBI" id="CHEBI:58859"/>
        <dbReference type="EC" id="1.4.1.24"/>
    </reaction>
</comment>
<evidence type="ECO:0000313" key="8">
    <source>
        <dbReference type="EMBL" id="CVK33855.1"/>
    </source>
</evidence>
<evidence type="ECO:0000256" key="1">
    <source>
        <dbReference type="ARBA" id="ARBA00022605"/>
    </source>
</evidence>
<reference evidence="8 9" key="1">
    <citation type="submission" date="2016-01" db="EMBL/GenBank/DDBJ databases">
        <authorList>
            <person name="Manzoor S."/>
        </authorList>
    </citation>
    <scope>NUCLEOTIDE SEQUENCE [LARGE SCALE GENOMIC DNA]</scope>
    <source>
        <strain evidence="8">Methanoculleus sp MAB1</strain>
    </source>
</reference>
<keyword evidence="1 5" id="KW-0028">Amino-acid biosynthesis</keyword>
<keyword evidence="4 5" id="KW-0057">Aromatic amino acid biosynthesis</keyword>
<comment type="function">
    <text evidence="5">Catalyzes the oxidative deamination and cyclization of 2-amino-3,7-dideoxy-D-threo-hept-6-ulosonic acid (ADH) to yield 3-dehydroquinate (DHQ), which is fed into the canonical shikimic pathway of aromatic amino acid biosynthesis.</text>
</comment>
<feature type="domain" description="3-dehydroquinate synthase C-terminal" evidence="7">
    <location>
        <begin position="154"/>
        <end position="328"/>
    </location>
</feature>
<dbReference type="GeneID" id="27138242"/>
<dbReference type="InterPro" id="IPR002812">
    <property type="entry name" value="DHQS"/>
</dbReference>
<evidence type="ECO:0000313" key="9">
    <source>
        <dbReference type="Proteomes" id="UP000069850"/>
    </source>
</evidence>
<dbReference type="AlphaFoldDB" id="A0A0X3BQV1"/>